<keyword evidence="1" id="KW-0238">DNA-binding</keyword>
<dbReference type="PRINTS" id="PR00040">
    <property type="entry name" value="HTHMERR"/>
</dbReference>
<evidence type="ECO:0000256" key="1">
    <source>
        <dbReference type="ARBA" id="ARBA00023125"/>
    </source>
</evidence>
<dbReference type="Proteomes" id="UP000606172">
    <property type="component" value="Unassembled WGS sequence"/>
</dbReference>
<gene>
    <name evidence="3" type="ORF">Ssi02_44260</name>
</gene>
<accession>A0A919RHX2</accession>
<evidence type="ECO:0000313" key="4">
    <source>
        <dbReference type="Proteomes" id="UP000606172"/>
    </source>
</evidence>
<dbReference type="PROSITE" id="PS50937">
    <property type="entry name" value="HTH_MERR_2"/>
    <property type="match status" value="1"/>
</dbReference>
<proteinExistence type="predicted"/>
<protein>
    <submittedName>
        <fullName evidence="3">MerR family transcriptional regulator</fullName>
    </submittedName>
</protein>
<organism evidence="3 4">
    <name type="scientific">Sinosporangium siamense</name>
    <dbReference type="NCBI Taxonomy" id="1367973"/>
    <lineage>
        <taxon>Bacteria</taxon>
        <taxon>Bacillati</taxon>
        <taxon>Actinomycetota</taxon>
        <taxon>Actinomycetes</taxon>
        <taxon>Streptosporangiales</taxon>
        <taxon>Streptosporangiaceae</taxon>
        <taxon>Sinosporangium</taxon>
    </lineage>
</organism>
<evidence type="ECO:0000259" key="2">
    <source>
        <dbReference type="PROSITE" id="PS50937"/>
    </source>
</evidence>
<dbReference type="PANTHER" id="PTHR30204:SF93">
    <property type="entry name" value="HTH MERR-TYPE DOMAIN-CONTAINING PROTEIN"/>
    <property type="match status" value="1"/>
</dbReference>
<dbReference type="Gene3D" id="1.10.1660.10">
    <property type="match status" value="1"/>
</dbReference>
<dbReference type="PANTHER" id="PTHR30204">
    <property type="entry name" value="REDOX-CYCLING DRUG-SENSING TRANSCRIPTIONAL ACTIVATOR SOXR"/>
    <property type="match status" value="1"/>
</dbReference>
<name>A0A919RHX2_9ACTN</name>
<dbReference type="InterPro" id="IPR009061">
    <property type="entry name" value="DNA-bd_dom_put_sf"/>
</dbReference>
<dbReference type="Pfam" id="PF13411">
    <property type="entry name" value="MerR_1"/>
    <property type="match status" value="1"/>
</dbReference>
<comment type="caution">
    <text evidence="3">The sequence shown here is derived from an EMBL/GenBank/DDBJ whole genome shotgun (WGS) entry which is preliminary data.</text>
</comment>
<sequence>MKVKAERQRRVQIGALARRAGVSPRALRYYEEKGLLVPGRTAGGYRVYTEEHVETVRRIRILLAAGLNSDMVSEIMSCMVDDGEFLAPGCEDLIAEFERKRRRIDTQIAELHDGRSALTGIISAGKAFADS</sequence>
<reference evidence="3" key="1">
    <citation type="submission" date="2021-01" db="EMBL/GenBank/DDBJ databases">
        <title>Whole genome shotgun sequence of Sinosporangium siamense NBRC 109515.</title>
        <authorList>
            <person name="Komaki H."/>
            <person name="Tamura T."/>
        </authorList>
    </citation>
    <scope>NUCLEOTIDE SEQUENCE</scope>
    <source>
        <strain evidence="3">NBRC 109515</strain>
    </source>
</reference>
<dbReference type="AlphaFoldDB" id="A0A919RHX2"/>
<dbReference type="CDD" id="cd01282">
    <property type="entry name" value="HTH_MerR-like_sg3"/>
    <property type="match status" value="1"/>
</dbReference>
<dbReference type="RefSeq" id="WP_239129302.1">
    <property type="nucleotide sequence ID" value="NZ_BOOW01000028.1"/>
</dbReference>
<dbReference type="SMART" id="SM00422">
    <property type="entry name" value="HTH_MERR"/>
    <property type="match status" value="1"/>
</dbReference>
<feature type="domain" description="HTH merR-type" evidence="2">
    <location>
        <begin position="12"/>
        <end position="78"/>
    </location>
</feature>
<dbReference type="InterPro" id="IPR047057">
    <property type="entry name" value="MerR_fam"/>
</dbReference>
<dbReference type="PROSITE" id="PS00552">
    <property type="entry name" value="HTH_MERR_1"/>
    <property type="match status" value="1"/>
</dbReference>
<keyword evidence="4" id="KW-1185">Reference proteome</keyword>
<dbReference type="SUPFAM" id="SSF46955">
    <property type="entry name" value="Putative DNA-binding domain"/>
    <property type="match status" value="1"/>
</dbReference>
<dbReference type="GO" id="GO:0003677">
    <property type="term" value="F:DNA binding"/>
    <property type="evidence" value="ECO:0007669"/>
    <property type="project" value="UniProtKB-KW"/>
</dbReference>
<evidence type="ECO:0000313" key="3">
    <source>
        <dbReference type="EMBL" id="GII94195.1"/>
    </source>
</evidence>
<dbReference type="InterPro" id="IPR000551">
    <property type="entry name" value="MerR-type_HTH_dom"/>
</dbReference>
<dbReference type="GO" id="GO:0003700">
    <property type="term" value="F:DNA-binding transcription factor activity"/>
    <property type="evidence" value="ECO:0007669"/>
    <property type="project" value="InterPro"/>
</dbReference>
<dbReference type="EMBL" id="BOOW01000028">
    <property type="protein sequence ID" value="GII94195.1"/>
    <property type="molecule type" value="Genomic_DNA"/>
</dbReference>